<dbReference type="GeneID" id="83177521"/>
<accession>A0A9W9N1L3</accession>
<sequence>MPIRWTALADQTLLLKILETQDLTVDHAKVAAAWPGPPENQPTARAIKERIAKIKEISRDPSSAGLGQSSPSPRKGRKPAAKSTAAKSTAAKKTGGKRKRKPSPSPEIESDEGASDIASHIDDPAVAPDTQDPESPVMLAKVILKTENSPDDDDFERVMHSSEEC</sequence>
<feature type="region of interest" description="Disordered" evidence="1">
    <location>
        <begin position="33"/>
        <end position="136"/>
    </location>
</feature>
<dbReference type="EMBL" id="JAPQKR010000008">
    <property type="protein sequence ID" value="KAJ5211512.1"/>
    <property type="molecule type" value="Genomic_DNA"/>
</dbReference>
<proteinExistence type="predicted"/>
<evidence type="ECO:0000256" key="1">
    <source>
        <dbReference type="SAM" id="MobiDB-lite"/>
    </source>
</evidence>
<dbReference type="AlphaFoldDB" id="A0A9W9N1L3"/>
<dbReference type="OrthoDB" id="5420368at2759"/>
<comment type="caution">
    <text evidence="2">The sequence shown here is derived from an EMBL/GenBank/DDBJ whole genome shotgun (WGS) entry which is preliminary data.</text>
</comment>
<name>A0A9W9N1L3_9EURO</name>
<feature type="region of interest" description="Disordered" evidence="1">
    <location>
        <begin position="146"/>
        <end position="165"/>
    </location>
</feature>
<feature type="compositionally biased region" description="Basic and acidic residues" evidence="1">
    <location>
        <begin position="46"/>
        <end position="59"/>
    </location>
</feature>
<evidence type="ECO:0000313" key="3">
    <source>
        <dbReference type="Proteomes" id="UP001150904"/>
    </source>
</evidence>
<feature type="compositionally biased region" description="Basic and acidic residues" evidence="1">
    <location>
        <begin position="156"/>
        <end position="165"/>
    </location>
</feature>
<feature type="compositionally biased region" description="Low complexity" evidence="1">
    <location>
        <begin position="81"/>
        <end position="93"/>
    </location>
</feature>
<gene>
    <name evidence="2" type="ORF">N7498_003158</name>
</gene>
<dbReference type="RefSeq" id="XP_058309682.1">
    <property type="nucleotide sequence ID" value="XM_058450220.1"/>
</dbReference>
<reference evidence="2" key="1">
    <citation type="submission" date="2022-12" db="EMBL/GenBank/DDBJ databases">
        <authorList>
            <person name="Petersen C."/>
        </authorList>
    </citation>
    <scope>NUCLEOTIDE SEQUENCE</scope>
    <source>
        <strain evidence="2">IBT 15544</strain>
    </source>
</reference>
<dbReference type="Proteomes" id="UP001150904">
    <property type="component" value="Unassembled WGS sequence"/>
</dbReference>
<protein>
    <submittedName>
        <fullName evidence="2">Uncharacterized protein</fullName>
    </submittedName>
</protein>
<evidence type="ECO:0000313" key="2">
    <source>
        <dbReference type="EMBL" id="KAJ5211512.1"/>
    </source>
</evidence>
<reference evidence="2" key="2">
    <citation type="journal article" date="2023" name="IMA Fungus">
        <title>Comparative genomic study of the Penicillium genus elucidates a diverse pangenome and 15 lateral gene transfer events.</title>
        <authorList>
            <person name="Petersen C."/>
            <person name="Sorensen T."/>
            <person name="Nielsen M.R."/>
            <person name="Sondergaard T.E."/>
            <person name="Sorensen J.L."/>
            <person name="Fitzpatrick D.A."/>
            <person name="Frisvad J.C."/>
            <person name="Nielsen K.L."/>
        </authorList>
    </citation>
    <scope>NUCLEOTIDE SEQUENCE</scope>
    <source>
        <strain evidence="2">IBT 15544</strain>
    </source>
</reference>
<keyword evidence="3" id="KW-1185">Reference proteome</keyword>
<organism evidence="2 3">
    <name type="scientific">Penicillium cinerascens</name>
    <dbReference type="NCBI Taxonomy" id="70096"/>
    <lineage>
        <taxon>Eukaryota</taxon>
        <taxon>Fungi</taxon>
        <taxon>Dikarya</taxon>
        <taxon>Ascomycota</taxon>
        <taxon>Pezizomycotina</taxon>
        <taxon>Eurotiomycetes</taxon>
        <taxon>Eurotiomycetidae</taxon>
        <taxon>Eurotiales</taxon>
        <taxon>Aspergillaceae</taxon>
        <taxon>Penicillium</taxon>
    </lineage>
</organism>